<dbReference type="PANTHER" id="PTHR24104:SF25">
    <property type="entry name" value="PROTEIN LIN-41"/>
    <property type="match status" value="1"/>
</dbReference>
<dbReference type="Pfam" id="PF00353">
    <property type="entry name" value="HemolysinCabind"/>
    <property type="match status" value="2"/>
</dbReference>
<name>A0A087RTR5_9ARCH</name>
<comment type="caution">
    <text evidence="2">The sequence shown here is derived from an EMBL/GenBank/DDBJ whole genome shotgun (WGS) entry which is preliminary data.</text>
</comment>
<gene>
    <name evidence="2" type="ORF">AAA799D11_00434</name>
</gene>
<dbReference type="PROSITE" id="PS00330">
    <property type="entry name" value="HEMOLYSIN_CALCIUM"/>
    <property type="match status" value="1"/>
</dbReference>
<dbReference type="AlphaFoldDB" id="A0A087RTR5"/>
<sequence>MKTLPVIVTTLSVILVSSTLTPSFALGEYDYLSEWGEFGIYTPGFFSYPEYIAVDEDGNSYISDLGNKRIQKFSSDGQYISHWGESGKQAGQFHYPSGITISGDHVYVADQALHRIQQFTLDGEFVSQWGSKGIHEGEFKYPYGITSDSEHVYVVDTGNQRIQKFTLDGEFVLSFGTSGMGPGQFLTATGIDVEDDVVYVTDKGNRKIDTFDSDGNFIKSYPFRGLNYVFAPEGIAVSPEGKVFVTNSDNNKVLYLGLDGDLSLDIFEKNGPLKHTFTSLTDVAIGSNGELLVVDSAAHKIKSFETPFYSEPIVKEQVEIVAPEVEEDYSFDDIDPVIMAPSDIKLEATDLFTPVLIGEAVAEDLHSGIKAILNNAPEAFSLGVSKVTWIAFDNAGNTAEDYQNITVYACGNVYSDYNMIVGTDENDVLQGTSGDDLIFGLEGNDIISGLEGNDCIFGGEGDDVVYGNDGYDTISGNGGHDILKGDSGFDVIYGGSGSDVLDGGSENDNCYDSQDSIILNCNE</sequence>
<dbReference type="PROSITE" id="PS51125">
    <property type="entry name" value="NHL"/>
    <property type="match status" value="4"/>
</dbReference>
<dbReference type="SUPFAM" id="SSF51120">
    <property type="entry name" value="beta-Roll"/>
    <property type="match status" value="1"/>
</dbReference>
<dbReference type="EMBL" id="JOSY01000011">
    <property type="protein sequence ID" value="KFM16869.1"/>
    <property type="molecule type" value="Genomic_DNA"/>
</dbReference>
<dbReference type="InterPro" id="IPR011042">
    <property type="entry name" value="6-blade_b-propeller_TolB-like"/>
</dbReference>
<organism evidence="2 3">
    <name type="scientific">Marine Group I thaumarchaeote SCGC AAA799-D11</name>
    <dbReference type="NCBI Taxonomy" id="1502291"/>
    <lineage>
        <taxon>Archaea</taxon>
        <taxon>Nitrososphaerota</taxon>
        <taxon>Marine Group I</taxon>
    </lineage>
</organism>
<dbReference type="Pfam" id="PF01436">
    <property type="entry name" value="NHL"/>
    <property type="match status" value="1"/>
</dbReference>
<dbReference type="PATRIC" id="fig|1502291.3.peg.366"/>
<dbReference type="InterPro" id="IPR011049">
    <property type="entry name" value="Serralysin-like_metalloprot_C"/>
</dbReference>
<reference evidence="2 3" key="1">
    <citation type="submission" date="2014-06" db="EMBL/GenBank/DDBJ databases">
        <authorList>
            <person name="Ngugi D.K."/>
            <person name="Blom J."/>
            <person name="Alam I."/>
            <person name="Rashid M."/>
            <person name="Baalawi W."/>
            <person name="Zhang G."/>
            <person name="Hikmawan T."/>
            <person name="Guan Y."/>
            <person name="Antunes A."/>
            <person name="Siam R."/>
            <person name="El-Dorry H."/>
            <person name="Bajic V."/>
            <person name="Stingl U."/>
        </authorList>
    </citation>
    <scope>NUCLEOTIDE SEQUENCE [LARGE SCALE GENOMIC DNA]</scope>
    <source>
        <strain evidence="2">SCGC AAA799-D11</strain>
    </source>
</reference>
<dbReference type="InterPro" id="IPR001343">
    <property type="entry name" value="Hemolysn_Ca-bd"/>
</dbReference>
<dbReference type="PRINTS" id="PR00313">
    <property type="entry name" value="CABNDNGRPT"/>
</dbReference>
<dbReference type="PANTHER" id="PTHR24104">
    <property type="entry name" value="E3 UBIQUITIN-PROTEIN LIGASE NHLRC1-RELATED"/>
    <property type="match status" value="1"/>
</dbReference>
<dbReference type="GO" id="GO:0005509">
    <property type="term" value="F:calcium ion binding"/>
    <property type="evidence" value="ECO:0007669"/>
    <property type="project" value="InterPro"/>
</dbReference>
<dbReference type="STRING" id="1502291.AAA799D11_00434"/>
<dbReference type="SUPFAM" id="SSF101898">
    <property type="entry name" value="NHL repeat"/>
    <property type="match status" value="1"/>
</dbReference>
<proteinExistence type="predicted"/>
<protein>
    <submittedName>
        <fullName evidence="2">RTX-III toxin determinant A from serotype 8 protein</fullName>
    </submittedName>
</protein>
<dbReference type="Gene3D" id="2.150.10.10">
    <property type="entry name" value="Serralysin-like metalloprotease, C-terminal"/>
    <property type="match status" value="2"/>
</dbReference>
<dbReference type="InterPro" id="IPR050952">
    <property type="entry name" value="TRIM-NHL_E3_ligases"/>
</dbReference>
<dbReference type="InterPro" id="IPR001258">
    <property type="entry name" value="NHL_repeat"/>
</dbReference>
<dbReference type="InterPro" id="IPR018511">
    <property type="entry name" value="Hemolysin-typ_Ca-bd_CS"/>
</dbReference>
<dbReference type="GO" id="GO:0008270">
    <property type="term" value="F:zinc ion binding"/>
    <property type="evidence" value="ECO:0007669"/>
    <property type="project" value="UniProtKB-KW"/>
</dbReference>
<evidence type="ECO:0000256" key="1">
    <source>
        <dbReference type="ARBA" id="ARBA00022737"/>
    </source>
</evidence>
<accession>A0A087RTR5</accession>
<dbReference type="Pfam" id="PF17170">
    <property type="entry name" value="DUF5128"/>
    <property type="match status" value="1"/>
</dbReference>
<keyword evidence="1" id="KW-0677">Repeat</keyword>
<dbReference type="Proteomes" id="UP000029386">
    <property type="component" value="Unassembled WGS sequence"/>
</dbReference>
<evidence type="ECO:0000313" key="3">
    <source>
        <dbReference type="Proteomes" id="UP000029386"/>
    </source>
</evidence>
<evidence type="ECO:0000313" key="2">
    <source>
        <dbReference type="EMBL" id="KFM16869.1"/>
    </source>
</evidence>
<dbReference type="Gene3D" id="2.120.10.30">
    <property type="entry name" value="TolB, C-terminal domain"/>
    <property type="match status" value="2"/>
</dbReference>
<keyword evidence="3" id="KW-1185">Reference proteome</keyword>